<proteinExistence type="predicted"/>
<reference evidence="1" key="1">
    <citation type="submission" date="2019-03" db="EMBL/GenBank/DDBJ databases">
        <title>Single cell metagenomics reveals metabolic interactions within the superorganism composed of flagellate Streblomastix strix and complex community of Bacteroidetes bacteria on its surface.</title>
        <authorList>
            <person name="Treitli S.C."/>
            <person name="Kolisko M."/>
            <person name="Husnik F."/>
            <person name="Keeling P."/>
            <person name="Hampl V."/>
        </authorList>
    </citation>
    <scope>NUCLEOTIDE SEQUENCE</scope>
    <source>
        <strain evidence="1">STM</strain>
    </source>
</reference>
<dbReference type="SUPFAM" id="SSF53448">
    <property type="entry name" value="Nucleotide-diphospho-sugar transferases"/>
    <property type="match status" value="1"/>
</dbReference>
<dbReference type="EMBL" id="SNRY01001886">
    <property type="protein sequence ID" value="KAA6328042.1"/>
    <property type="molecule type" value="Genomic_DNA"/>
</dbReference>
<gene>
    <name evidence="1" type="ORF">EZS27_023021</name>
</gene>
<protein>
    <recommendedName>
        <fullName evidence="2">MobA-like NTP transferase domain-containing protein</fullName>
    </recommendedName>
</protein>
<accession>A0A5J4R2U9</accession>
<organism evidence="1">
    <name type="scientific">termite gut metagenome</name>
    <dbReference type="NCBI Taxonomy" id="433724"/>
    <lineage>
        <taxon>unclassified sequences</taxon>
        <taxon>metagenomes</taxon>
        <taxon>organismal metagenomes</taxon>
    </lineage>
</organism>
<evidence type="ECO:0008006" key="2">
    <source>
        <dbReference type="Google" id="ProtNLM"/>
    </source>
</evidence>
<evidence type="ECO:0000313" key="1">
    <source>
        <dbReference type="EMBL" id="KAA6328042.1"/>
    </source>
</evidence>
<name>A0A5J4R2U9_9ZZZZ</name>
<dbReference type="InterPro" id="IPR029044">
    <property type="entry name" value="Nucleotide-diphossugar_trans"/>
</dbReference>
<dbReference type="AlphaFoldDB" id="A0A5J4R2U9"/>
<dbReference type="Gene3D" id="3.90.550.10">
    <property type="entry name" value="Spore Coat Polysaccharide Biosynthesis Protein SpsA, Chain A"/>
    <property type="match status" value="1"/>
</dbReference>
<sequence length="107" mass="12257">MPVTDYMDDEKPLYVKTDSGLRITGFYDEAMPESRYVSGGIYGLNEKALSLFQCAMSEGLSRMRNFQRLMITSGLQVKAYPFSKIIDVDHESDIRKAEDFIKKNSQK</sequence>
<comment type="caution">
    <text evidence="1">The sequence shown here is derived from an EMBL/GenBank/DDBJ whole genome shotgun (WGS) entry which is preliminary data.</text>
</comment>